<proteinExistence type="predicted"/>
<feature type="region of interest" description="Disordered" evidence="1">
    <location>
        <begin position="47"/>
        <end position="91"/>
    </location>
</feature>
<evidence type="ECO:0000313" key="3">
    <source>
        <dbReference type="Proteomes" id="UP000091820"/>
    </source>
</evidence>
<evidence type="ECO:0000313" key="2">
    <source>
        <dbReference type="EnsemblMetazoa" id="GBRI027741-PA"/>
    </source>
</evidence>
<keyword evidence="3" id="KW-1185">Reference proteome</keyword>
<reference evidence="3" key="1">
    <citation type="submission" date="2014-03" db="EMBL/GenBank/DDBJ databases">
        <authorList>
            <person name="Aksoy S."/>
            <person name="Warren W."/>
            <person name="Wilson R.K."/>
        </authorList>
    </citation>
    <scope>NUCLEOTIDE SEQUENCE [LARGE SCALE GENOMIC DNA]</scope>
    <source>
        <strain evidence="3">IAEA</strain>
    </source>
</reference>
<dbReference type="Proteomes" id="UP000091820">
    <property type="component" value="Unassembled WGS sequence"/>
</dbReference>
<evidence type="ECO:0000256" key="1">
    <source>
        <dbReference type="SAM" id="MobiDB-lite"/>
    </source>
</evidence>
<dbReference type="VEuPathDB" id="VectorBase:GBRI027741"/>
<dbReference type="AlphaFoldDB" id="A0A1A9WQ22"/>
<accession>A0A1A9WQ22</accession>
<name>A0A1A9WQ22_9MUSC</name>
<protein>
    <submittedName>
        <fullName evidence="2">Uncharacterized protein</fullName>
    </submittedName>
</protein>
<organism evidence="2 3">
    <name type="scientific">Glossina brevipalpis</name>
    <dbReference type="NCBI Taxonomy" id="37001"/>
    <lineage>
        <taxon>Eukaryota</taxon>
        <taxon>Metazoa</taxon>
        <taxon>Ecdysozoa</taxon>
        <taxon>Arthropoda</taxon>
        <taxon>Hexapoda</taxon>
        <taxon>Insecta</taxon>
        <taxon>Pterygota</taxon>
        <taxon>Neoptera</taxon>
        <taxon>Endopterygota</taxon>
        <taxon>Diptera</taxon>
        <taxon>Brachycera</taxon>
        <taxon>Muscomorpha</taxon>
        <taxon>Hippoboscoidea</taxon>
        <taxon>Glossinidae</taxon>
        <taxon>Glossina</taxon>
    </lineage>
</organism>
<sequence length="209" mass="24493">MRTLLRHMSSVTLTCLANDKSRVQNNWLYMVWQHVMYDTDCDIQSIDTNQSSRNSEKETETETYSEPDSKVIKRSSKGKNENETQTNMIETTKTTTTTTSMITKKNAKEMLDIPEGKEEFGKLRVTHLRDEASSYDDKNAENRLEKCTEKLKKKQQQEQQNICREEFRFFLLNEILAQSTALLLVEIIIEFICLQEFHTLTHVRSGFYI</sequence>
<dbReference type="EnsemblMetazoa" id="GBRI027741-RA">
    <property type="protein sequence ID" value="GBRI027741-PA"/>
    <property type="gene ID" value="GBRI027741"/>
</dbReference>
<reference evidence="2" key="2">
    <citation type="submission" date="2020-05" db="UniProtKB">
        <authorList>
            <consortium name="EnsemblMetazoa"/>
        </authorList>
    </citation>
    <scope>IDENTIFICATION</scope>
    <source>
        <strain evidence="2">IAEA</strain>
    </source>
</reference>